<gene>
    <name evidence="1" type="ORF">BEH_07680</name>
</gene>
<dbReference type="RefSeq" id="WP_048896737.1">
    <property type="nucleotide sequence ID" value="NZ_CP011974.1"/>
</dbReference>
<organism evidence="1 2">
    <name type="scientific">Priestia filamentosa</name>
    <dbReference type="NCBI Taxonomy" id="1402861"/>
    <lineage>
        <taxon>Bacteria</taxon>
        <taxon>Bacillati</taxon>
        <taxon>Bacillota</taxon>
        <taxon>Bacilli</taxon>
        <taxon>Bacillales</taxon>
        <taxon>Bacillaceae</taxon>
        <taxon>Priestia</taxon>
    </lineage>
</organism>
<dbReference type="EMBL" id="CP011974">
    <property type="protein sequence ID" value="AKO91990.1"/>
    <property type="molecule type" value="Genomic_DNA"/>
</dbReference>
<protein>
    <submittedName>
        <fullName evidence="1">Uncharacterized protein</fullName>
    </submittedName>
</protein>
<dbReference type="Proteomes" id="UP000036202">
    <property type="component" value="Chromosome"/>
</dbReference>
<dbReference type="KEGG" id="beo:BEH_07680"/>
<name>A0A0H4KEF3_9BACI</name>
<dbReference type="PATRIC" id="fig|135735.6.peg.1570"/>
<evidence type="ECO:0000313" key="2">
    <source>
        <dbReference type="Proteomes" id="UP000036202"/>
    </source>
</evidence>
<dbReference type="AlphaFoldDB" id="A0A0H4KEF3"/>
<sequence length="191" mass="22495">MQAWEVYKNLQEGKQMRLRGWGDGAYIELNEDLVTFTDESGVTGNIDAYLINSDDWEFYHIPRFAVGDLITDGRGRIIEVSKVHKMNDGSYLYTIASDIQKGWKYPFDEWRKATKEEIEQEKEKRKWAKWGREINEFKETDIVLFRPKREVYEVVDIKENGIEIAQGYNSLMIVSCKDLKMIAPRENRVDL</sequence>
<evidence type="ECO:0000313" key="1">
    <source>
        <dbReference type="EMBL" id="AKO91990.1"/>
    </source>
</evidence>
<proteinExistence type="predicted"/>
<keyword evidence="2" id="KW-1185">Reference proteome</keyword>
<reference evidence="1 2" key="1">
    <citation type="journal article" date="2015" name="PLoS ONE">
        <title>Genome Sequence of Bacillus endophyticus and Analysis of Its Companion Mechanism in the Ketogulonigenium vulgare-Bacillus Strain Consortium.</title>
        <authorList>
            <person name="Jia N."/>
            <person name="Du J."/>
            <person name="Ding M.Z."/>
            <person name="Gao F."/>
            <person name="Yuan Y.J."/>
        </authorList>
    </citation>
    <scope>NUCLEOTIDE SEQUENCE [LARGE SCALE GENOMIC DNA]</scope>
    <source>
        <strain evidence="1 2">Hbe603</strain>
    </source>
</reference>
<reference evidence="2" key="2">
    <citation type="submission" date="2015-06" db="EMBL/GenBank/DDBJ databases">
        <title>Genome Sequence of Bacillus endophyticus and Analysis of its Companion Mechanism in the Ketogulonigenium vulgare-Bacillus strain Consortium.</title>
        <authorList>
            <person name="Jia N."/>
            <person name="Du J."/>
            <person name="Ding M.-Z."/>
            <person name="Gao F."/>
            <person name="Yuan Y.-J."/>
        </authorList>
    </citation>
    <scope>NUCLEOTIDE SEQUENCE [LARGE SCALE GENOMIC DNA]</scope>
    <source>
        <strain evidence="2">Hbe603</strain>
    </source>
</reference>
<accession>A0A0H4KEF3</accession>